<dbReference type="Pfam" id="PF13561">
    <property type="entry name" value="adh_short_C2"/>
    <property type="match status" value="1"/>
</dbReference>
<gene>
    <name evidence="3" type="ORF">CWM47_13545</name>
</gene>
<dbReference type="CDD" id="cd05233">
    <property type="entry name" value="SDR_c"/>
    <property type="match status" value="1"/>
</dbReference>
<name>A0A2K8YYR6_9BACT</name>
<comment type="similarity">
    <text evidence="1">Belongs to the short-chain dehydrogenases/reductases (SDR) family.</text>
</comment>
<proteinExistence type="inferred from homology"/>
<keyword evidence="4" id="KW-1185">Reference proteome</keyword>
<keyword evidence="2" id="KW-0560">Oxidoreductase</keyword>
<dbReference type="GO" id="GO:0032787">
    <property type="term" value="P:monocarboxylic acid metabolic process"/>
    <property type="evidence" value="ECO:0007669"/>
    <property type="project" value="UniProtKB-ARBA"/>
</dbReference>
<dbReference type="KEGG" id="spir:CWM47_13545"/>
<dbReference type="InterPro" id="IPR036291">
    <property type="entry name" value="NAD(P)-bd_dom_sf"/>
</dbReference>
<dbReference type="EMBL" id="CP025096">
    <property type="protein sequence ID" value="AUD02765.1"/>
    <property type="molecule type" value="Genomic_DNA"/>
</dbReference>
<organism evidence="3 4">
    <name type="scientific">Spirosoma pollinicola</name>
    <dbReference type="NCBI Taxonomy" id="2057025"/>
    <lineage>
        <taxon>Bacteria</taxon>
        <taxon>Pseudomonadati</taxon>
        <taxon>Bacteroidota</taxon>
        <taxon>Cytophagia</taxon>
        <taxon>Cytophagales</taxon>
        <taxon>Cytophagaceae</taxon>
        <taxon>Spirosoma</taxon>
    </lineage>
</organism>
<dbReference type="OrthoDB" id="9788235at2"/>
<dbReference type="FunFam" id="3.40.50.720:FF:000173">
    <property type="entry name" value="3-oxoacyl-[acyl-carrier protein] reductase"/>
    <property type="match status" value="1"/>
</dbReference>
<dbReference type="AlphaFoldDB" id="A0A2K8YYR6"/>
<dbReference type="PROSITE" id="PS00061">
    <property type="entry name" value="ADH_SHORT"/>
    <property type="match status" value="1"/>
</dbReference>
<evidence type="ECO:0000256" key="2">
    <source>
        <dbReference type="ARBA" id="ARBA00023002"/>
    </source>
</evidence>
<dbReference type="PANTHER" id="PTHR42879">
    <property type="entry name" value="3-OXOACYL-(ACYL-CARRIER-PROTEIN) REDUCTASE"/>
    <property type="match status" value="1"/>
</dbReference>
<dbReference type="PANTHER" id="PTHR42879:SF2">
    <property type="entry name" value="3-OXOACYL-[ACYL-CARRIER-PROTEIN] REDUCTASE FABG"/>
    <property type="match status" value="1"/>
</dbReference>
<dbReference type="InterPro" id="IPR020904">
    <property type="entry name" value="Sc_DH/Rdtase_CS"/>
</dbReference>
<evidence type="ECO:0000256" key="1">
    <source>
        <dbReference type="ARBA" id="ARBA00006484"/>
    </source>
</evidence>
<reference evidence="3 4" key="1">
    <citation type="submission" date="2017-11" db="EMBL/GenBank/DDBJ databases">
        <title>Taxonomic description and genome sequences of Spirosoma HA7 sp. nov., isolated from pollen microhabitat of Corylus avellana.</title>
        <authorList>
            <person name="Ambika Manirajan B."/>
            <person name="Suarez C."/>
            <person name="Ratering S."/>
            <person name="Geissler-Plaum R."/>
            <person name="Cardinale M."/>
            <person name="Sylvia S."/>
        </authorList>
    </citation>
    <scope>NUCLEOTIDE SEQUENCE [LARGE SCALE GENOMIC DNA]</scope>
    <source>
        <strain evidence="3 4">HA7</strain>
    </source>
</reference>
<accession>A0A2K8YYR6</accession>
<dbReference type="Proteomes" id="UP000232883">
    <property type="component" value="Chromosome"/>
</dbReference>
<dbReference type="Gene3D" id="3.40.50.720">
    <property type="entry name" value="NAD(P)-binding Rossmann-like Domain"/>
    <property type="match status" value="1"/>
</dbReference>
<sequence length="247" mass="26282">MGEFSGQVALITGAASGIGLSIAHKLLAEGARVGLLDFNEAALQNAFASYGSSALLIGIDVTDEELVLEAVTRVHDQFGQIDCLINCVGITGITNVQSHEVSSENLHKVFEVNFMSSFYTSKAVLPFMLARNYGRILHIASIAGKEGNAGMLAYSTSKAAVICMAKVQGKEYAERGITVNALAPAVIQTPLVDAMPEVQVKYMTDKIPMKRCGTLEEAANLATYIVSPKNSFTTGFTFDLSGGRATY</sequence>
<dbReference type="InterPro" id="IPR002347">
    <property type="entry name" value="SDR_fam"/>
</dbReference>
<dbReference type="PRINTS" id="PR00081">
    <property type="entry name" value="GDHRDH"/>
</dbReference>
<dbReference type="SUPFAM" id="SSF51735">
    <property type="entry name" value="NAD(P)-binding Rossmann-fold domains"/>
    <property type="match status" value="1"/>
</dbReference>
<dbReference type="GO" id="GO:0016491">
    <property type="term" value="F:oxidoreductase activity"/>
    <property type="evidence" value="ECO:0007669"/>
    <property type="project" value="UniProtKB-KW"/>
</dbReference>
<evidence type="ECO:0000313" key="3">
    <source>
        <dbReference type="EMBL" id="AUD02765.1"/>
    </source>
</evidence>
<protein>
    <submittedName>
        <fullName evidence="3">3-oxoacyl-ACP reductase</fullName>
    </submittedName>
</protein>
<evidence type="ECO:0000313" key="4">
    <source>
        <dbReference type="Proteomes" id="UP000232883"/>
    </source>
</evidence>
<dbReference type="PRINTS" id="PR00080">
    <property type="entry name" value="SDRFAMILY"/>
</dbReference>
<dbReference type="InterPro" id="IPR050259">
    <property type="entry name" value="SDR"/>
</dbReference>
<dbReference type="RefSeq" id="WP_100988481.1">
    <property type="nucleotide sequence ID" value="NZ_CP025096.1"/>
</dbReference>